<evidence type="ECO:0000256" key="2">
    <source>
        <dbReference type="ARBA" id="ARBA00022980"/>
    </source>
</evidence>
<dbReference type="OrthoDB" id="9806626at2"/>
<gene>
    <name evidence="6" type="primary">rplE</name>
    <name evidence="10" type="ORF">SAMN02745114_00727</name>
</gene>
<comment type="subunit">
    <text evidence="6">Part of the 50S ribosomal subunit; part of the 5S rRNA/L5/L18/L25 subcomplex. Contacts the 5S rRNA and the P site tRNA. Forms a bridge to the 30S subunit in the 70S ribosome.</text>
</comment>
<evidence type="ECO:0000256" key="4">
    <source>
        <dbReference type="ARBA" id="ARBA00035245"/>
    </source>
</evidence>
<dbReference type="FunFam" id="3.30.1440.10:FF:000001">
    <property type="entry name" value="50S ribosomal protein L5"/>
    <property type="match status" value="1"/>
</dbReference>
<dbReference type="EMBL" id="FUWW01000006">
    <property type="protein sequence ID" value="SJZ48857.1"/>
    <property type="molecule type" value="Genomic_DNA"/>
</dbReference>
<dbReference type="HAMAP" id="MF_01333_B">
    <property type="entry name" value="Ribosomal_uL5_B"/>
    <property type="match status" value="1"/>
</dbReference>
<feature type="domain" description="Large ribosomal subunit protein uL5 C-terminal" evidence="9">
    <location>
        <begin position="85"/>
        <end position="178"/>
    </location>
</feature>
<evidence type="ECO:0000256" key="7">
    <source>
        <dbReference type="RuleBase" id="RU003930"/>
    </source>
</evidence>
<name>A0A1T4L2U3_9FIRM</name>
<dbReference type="STRING" id="290054.SAMN02745114_00727"/>
<sequence>MAARLKEVYSSEVAPALMKKFEYDSVMQIPKLDKIVINVGCGEARENSKVVDSIINDLTQIAGQKPIVCKAKKSVANFKLREGMPIGVKVTLRGDRMYEFLDRFFNLSLPRVRDFRGINPNSFDGRGNYAMGIKEQLIFPEIDYDKIDKVRGMDIIMVTTANTDEEARELLKLMGAPFAE</sequence>
<comment type="similarity">
    <text evidence="1 6 7">Belongs to the universal ribosomal protein uL5 family.</text>
</comment>
<dbReference type="GO" id="GO:0005840">
    <property type="term" value="C:ribosome"/>
    <property type="evidence" value="ECO:0007669"/>
    <property type="project" value="UniProtKB-KW"/>
</dbReference>
<accession>A0A1T4L2U3</accession>
<dbReference type="RefSeq" id="WP_078768218.1">
    <property type="nucleotide sequence ID" value="NZ_FUWW01000006.1"/>
</dbReference>
<dbReference type="AlphaFoldDB" id="A0A1T4L2U3"/>
<dbReference type="PIRSF" id="PIRSF002161">
    <property type="entry name" value="Ribosomal_L5"/>
    <property type="match status" value="1"/>
</dbReference>
<evidence type="ECO:0000256" key="1">
    <source>
        <dbReference type="ARBA" id="ARBA00008553"/>
    </source>
</evidence>
<dbReference type="GO" id="GO:0006412">
    <property type="term" value="P:translation"/>
    <property type="evidence" value="ECO:0007669"/>
    <property type="project" value="UniProtKB-UniRule"/>
</dbReference>
<evidence type="ECO:0000256" key="3">
    <source>
        <dbReference type="ARBA" id="ARBA00023274"/>
    </source>
</evidence>
<protein>
    <recommendedName>
        <fullName evidence="4 6">Large ribosomal subunit protein uL5</fullName>
    </recommendedName>
</protein>
<reference evidence="10 11" key="1">
    <citation type="submission" date="2017-02" db="EMBL/GenBank/DDBJ databases">
        <authorList>
            <person name="Peterson S.W."/>
        </authorList>
    </citation>
    <scope>NUCLEOTIDE SEQUENCE [LARGE SCALE GENOMIC DNA]</scope>
    <source>
        <strain evidence="10 11">ATCC 51222</strain>
    </source>
</reference>
<evidence type="ECO:0000259" key="9">
    <source>
        <dbReference type="Pfam" id="PF00673"/>
    </source>
</evidence>
<keyword evidence="6" id="KW-0694">RNA-binding</keyword>
<dbReference type="InterPro" id="IPR020929">
    <property type="entry name" value="Ribosomal_uL5_CS"/>
</dbReference>
<keyword evidence="2 6" id="KW-0689">Ribosomal protein</keyword>
<keyword evidence="11" id="KW-1185">Reference proteome</keyword>
<dbReference type="GO" id="GO:0003735">
    <property type="term" value="F:structural constituent of ribosome"/>
    <property type="evidence" value="ECO:0007669"/>
    <property type="project" value="InterPro"/>
</dbReference>
<dbReference type="Gene3D" id="3.30.1440.10">
    <property type="match status" value="1"/>
</dbReference>
<dbReference type="InterPro" id="IPR022803">
    <property type="entry name" value="Ribosomal_uL5_dom_sf"/>
</dbReference>
<feature type="domain" description="Large ribosomal subunit protein uL5 N-terminal" evidence="8">
    <location>
        <begin position="25"/>
        <end position="81"/>
    </location>
</feature>
<comment type="function">
    <text evidence="6">This is 1 of the proteins that bind and probably mediate the attachment of the 5S RNA into the large ribosomal subunit, where it forms part of the central protuberance. In the 70S ribosome it contacts protein S13 of the 30S subunit (bridge B1b), connecting the 2 subunits; this bridge is implicated in subunit movement. Contacts the P site tRNA; the 5S rRNA and some of its associated proteins might help stabilize positioning of ribosome-bound tRNAs.</text>
</comment>
<dbReference type="PROSITE" id="PS00358">
    <property type="entry name" value="RIBOSOMAL_L5"/>
    <property type="match status" value="1"/>
</dbReference>
<dbReference type="SUPFAM" id="SSF55282">
    <property type="entry name" value="RL5-like"/>
    <property type="match status" value="1"/>
</dbReference>
<dbReference type="PANTHER" id="PTHR11994">
    <property type="entry name" value="60S RIBOSOMAL PROTEIN L11-RELATED"/>
    <property type="match status" value="1"/>
</dbReference>
<keyword evidence="3 6" id="KW-0687">Ribonucleoprotein</keyword>
<evidence type="ECO:0000256" key="6">
    <source>
        <dbReference type="HAMAP-Rule" id="MF_01333"/>
    </source>
</evidence>
<dbReference type="GO" id="GO:0019843">
    <property type="term" value="F:rRNA binding"/>
    <property type="evidence" value="ECO:0007669"/>
    <property type="project" value="UniProtKB-UniRule"/>
</dbReference>
<proteinExistence type="inferred from homology"/>
<organism evidence="10 11">
    <name type="scientific">Eubacterium coprostanoligenes</name>
    <dbReference type="NCBI Taxonomy" id="290054"/>
    <lineage>
        <taxon>Bacteria</taxon>
        <taxon>Bacillati</taxon>
        <taxon>Bacillota</taxon>
        <taxon>Clostridia</taxon>
        <taxon>Eubacteriales</taxon>
        <taxon>Eubacteriaceae</taxon>
        <taxon>Eubacterium</taxon>
    </lineage>
</organism>
<evidence type="ECO:0000256" key="5">
    <source>
        <dbReference type="ARBA" id="ARBA00058604"/>
    </source>
</evidence>
<comment type="function">
    <text evidence="5">This is one of the proteins that bind and probably mediate the attachment of the 5S RNA into the large ribosomal subunit, where it forms part of the central protuberance. In the 70S ribosome it contacts protein S13 of the 30S subunit (bridge B1b), connecting the 2 subunits; this bridge is implicated in subunit movement. Contacts the P site tRNA; the 5S rRNA and some of its associated proteins might help stabilize positioning of ribosome-bound tRNAs.</text>
</comment>
<keyword evidence="6" id="KW-0820">tRNA-binding</keyword>
<evidence type="ECO:0000313" key="11">
    <source>
        <dbReference type="Proteomes" id="UP000190657"/>
    </source>
</evidence>
<dbReference type="InterPro" id="IPR020930">
    <property type="entry name" value="Ribosomal_uL5_bac-type"/>
</dbReference>
<dbReference type="InterPro" id="IPR002132">
    <property type="entry name" value="Ribosomal_uL5"/>
</dbReference>
<dbReference type="NCBIfam" id="NF000585">
    <property type="entry name" value="PRK00010.1"/>
    <property type="match status" value="1"/>
</dbReference>
<evidence type="ECO:0000313" key="10">
    <source>
        <dbReference type="EMBL" id="SJZ48857.1"/>
    </source>
</evidence>
<dbReference type="Proteomes" id="UP000190657">
    <property type="component" value="Unassembled WGS sequence"/>
</dbReference>
<dbReference type="Pfam" id="PF00281">
    <property type="entry name" value="Ribosomal_L5"/>
    <property type="match status" value="1"/>
</dbReference>
<keyword evidence="6" id="KW-0699">rRNA-binding</keyword>
<dbReference type="InterPro" id="IPR031309">
    <property type="entry name" value="Ribosomal_uL5_C"/>
</dbReference>
<dbReference type="GO" id="GO:0000049">
    <property type="term" value="F:tRNA binding"/>
    <property type="evidence" value="ECO:0007669"/>
    <property type="project" value="UniProtKB-UniRule"/>
</dbReference>
<dbReference type="InterPro" id="IPR031310">
    <property type="entry name" value="Ribosomal_uL5_N"/>
</dbReference>
<dbReference type="Pfam" id="PF00673">
    <property type="entry name" value="Ribosomal_L5_C"/>
    <property type="match status" value="1"/>
</dbReference>
<dbReference type="GO" id="GO:1990904">
    <property type="term" value="C:ribonucleoprotein complex"/>
    <property type="evidence" value="ECO:0007669"/>
    <property type="project" value="UniProtKB-KW"/>
</dbReference>
<evidence type="ECO:0000259" key="8">
    <source>
        <dbReference type="Pfam" id="PF00281"/>
    </source>
</evidence>